<proteinExistence type="predicted"/>
<evidence type="ECO:0000313" key="3">
    <source>
        <dbReference type="Proteomes" id="UP000441585"/>
    </source>
</evidence>
<feature type="domain" description="TerD" evidence="1">
    <location>
        <begin position="5"/>
        <end position="51"/>
    </location>
</feature>
<dbReference type="RefSeq" id="WP_154318225.1">
    <property type="nucleotide sequence ID" value="NZ_CAJFZX010000006.1"/>
</dbReference>
<organism evidence="2 3">
    <name type="scientific">Metabacillus idriensis</name>
    <dbReference type="NCBI Taxonomy" id="324768"/>
    <lineage>
        <taxon>Bacteria</taxon>
        <taxon>Bacillati</taxon>
        <taxon>Bacillota</taxon>
        <taxon>Bacilli</taxon>
        <taxon>Bacillales</taxon>
        <taxon>Bacillaceae</taxon>
        <taxon>Metabacillus</taxon>
    </lineage>
</organism>
<accession>A0A6I2M8Y4</accession>
<dbReference type="Gene3D" id="2.60.60.30">
    <property type="entry name" value="sav2460 like domains"/>
    <property type="match status" value="1"/>
</dbReference>
<dbReference type="AlphaFoldDB" id="A0A6I2M8Y4"/>
<dbReference type="EMBL" id="WKKF01000001">
    <property type="protein sequence ID" value="MRX53867.1"/>
    <property type="molecule type" value="Genomic_DNA"/>
</dbReference>
<gene>
    <name evidence="2" type="ORF">GJU41_07765</name>
</gene>
<dbReference type="Pfam" id="PF02342">
    <property type="entry name" value="TerD"/>
    <property type="match status" value="1"/>
</dbReference>
<dbReference type="Proteomes" id="UP000441585">
    <property type="component" value="Unassembled WGS sequence"/>
</dbReference>
<evidence type="ECO:0000313" key="2">
    <source>
        <dbReference type="EMBL" id="MRX53867.1"/>
    </source>
</evidence>
<sequence>MTRNYRFPVSITFSDEPAIVVGKLYEHSGQWKFNSVELGYFEGLVALFQDFTVKIEAETSAQQISPSSLK</sequence>
<dbReference type="InterPro" id="IPR003325">
    <property type="entry name" value="TerD"/>
</dbReference>
<protein>
    <recommendedName>
        <fullName evidence="1">TerD domain-containing protein</fullName>
    </recommendedName>
</protein>
<comment type="caution">
    <text evidence="2">The sequence shown here is derived from an EMBL/GenBank/DDBJ whole genome shotgun (WGS) entry which is preliminary data.</text>
</comment>
<keyword evidence="3" id="KW-1185">Reference proteome</keyword>
<name>A0A6I2M8Y4_9BACI</name>
<reference evidence="2 3" key="1">
    <citation type="submission" date="2019-11" db="EMBL/GenBank/DDBJ databases">
        <title>Bacillus idriensis genome.</title>
        <authorList>
            <person name="Konopka E.N."/>
            <person name="Newman J.D."/>
        </authorList>
    </citation>
    <scope>NUCLEOTIDE SEQUENCE [LARGE SCALE GENOMIC DNA]</scope>
    <source>
        <strain evidence="2 3">DSM 19097</strain>
    </source>
</reference>
<evidence type="ECO:0000259" key="1">
    <source>
        <dbReference type="Pfam" id="PF02342"/>
    </source>
</evidence>